<evidence type="ECO:0000256" key="4">
    <source>
        <dbReference type="ARBA" id="ARBA00022737"/>
    </source>
</evidence>
<feature type="region of interest" description="Disordered" evidence="7">
    <location>
        <begin position="867"/>
        <end position="887"/>
    </location>
</feature>
<evidence type="ECO:0000256" key="2">
    <source>
        <dbReference type="ARBA" id="ARBA00005186"/>
    </source>
</evidence>
<dbReference type="SMART" id="SM00028">
    <property type="entry name" value="TPR"/>
    <property type="match status" value="8"/>
</dbReference>
<comment type="function">
    <text evidence="1">Required for maximal bacterial cellulose synthesis.</text>
</comment>
<dbReference type="Pfam" id="PF05420">
    <property type="entry name" value="BCSC_C"/>
    <property type="match status" value="1"/>
</dbReference>
<dbReference type="Gene3D" id="1.25.40.10">
    <property type="entry name" value="Tetratricopeptide repeat domain"/>
    <property type="match status" value="3"/>
</dbReference>
<dbReference type="InterPro" id="IPR019734">
    <property type="entry name" value="TPR_rpt"/>
</dbReference>
<keyword evidence="3 8" id="KW-0732">Signal</keyword>
<dbReference type="EMBL" id="QICN01000003">
    <property type="protein sequence ID" value="PXV69456.1"/>
    <property type="molecule type" value="Genomic_DNA"/>
</dbReference>
<comment type="caution">
    <text evidence="10">The sequence shown here is derived from an EMBL/GenBank/DDBJ whole genome shotgun (WGS) entry which is preliminary data.</text>
</comment>
<dbReference type="PANTHER" id="PTHR45586">
    <property type="entry name" value="TPR REPEAT-CONTAINING PROTEIN PA4667"/>
    <property type="match status" value="1"/>
</dbReference>
<evidence type="ECO:0000256" key="8">
    <source>
        <dbReference type="SAM" id="SignalP"/>
    </source>
</evidence>
<evidence type="ECO:0000313" key="11">
    <source>
        <dbReference type="Proteomes" id="UP000248330"/>
    </source>
</evidence>
<feature type="chain" id="PRO_5016338088" evidence="8">
    <location>
        <begin position="26"/>
        <end position="1332"/>
    </location>
</feature>
<keyword evidence="4" id="KW-0677">Repeat</keyword>
<dbReference type="GO" id="GO:0019867">
    <property type="term" value="C:outer membrane"/>
    <property type="evidence" value="ECO:0007669"/>
    <property type="project" value="InterPro"/>
</dbReference>
<sequence>MEALKRSLIAAALAFAAAAPLPAAAVDAAAVEQLVRQAQFWEARNRPDLARDAWTRVIEADADHVQALERLIDLEARQGSAQRAAEYEARLRAVAPDSAALQRRAQGLPAGADRETVLAQARSLARAGRSAEAIAVWRPLLDAQGEPPPELAVEYYETLAGTDEGWSRAREALARLSGARPDDRRAALAHARVLSYRAATRRDAIRRLEALGESPSPVRADARVALRNALLWLEAGEQDRAAYERYLQSAGNDAEIAAKLDGLDATAQARRRAEADVQRAEILRAGYEALDANDLDAADTFFSNRLGSHPREADSLAGLGLVRLRQQRFAEAESLLGRAVAARPSLRGNLTEAIDTSRYWRRVTQARAARQAGQWREAATLFAAAVQQRPDGDSDVRRDWAEALRESGDVQQAERVLREGLRAAPGDAALIGEYADLLLAQDREAELDVLLAEADRRDPTMLREVRVSLLRTKAARALERNDRAGAQALLQQALAADPQSPWVRLDLARLYRDIGRTAEADSLLQALSETPDGGDPDTLFAQAYALADAQRWYETLIVLERLPASARSADAVSLQRRAWIQYQLQRAGQAAVLGEPGRAVEILNAAIAAAGNGPEHASAIAQGWQALGDPARAVAALRRAFAQRPPSAGQSIQYAALLLELNQDAEFEAVTTDLIQSGRTSAAQRLELEDLIVGYRIKLADRLREGGRIAEAYAQLREVVLRYPDQPRVQSALARLFTSAGDTDKALAIGRALVRSVPDDPVARANAIDAALAANDRESAATWIETARERWPDDPAFVRAAARLAEQRGSRAESLRLLREATALEDRVRRESAVPELMLIGSDGAAREGLPQPVFDLLREDGAESVGPLLPRAGDRGPTPAPMPLSGRRYRLDATLDQPRSPASTMRAGSRPPLRLQLDDGAATAAWPGRPAMRASAPTIDEELRRLEASVGAWASAGLASRSRRGESGLSRLLAIETPLDLVGPEWELGRLGLRVKPVVLDAGEVSGERNKLRFGTLALINGESDDLDQSADGVAVSLSYRVGEFSADIGTTPLGFEVESLVGGLRWQTRLGEASQLSAEFARRAVTDSYVSYAGAYDPLTGRSWGGVVRTGGRLDYAYDLDSYGLYVNGAYYGLSGRNVEENSVLEFGGGLFFRVVQSARHGDLTVGVNLTSFGYDKNLRHFTFGHGGYFSPQFFTTVALPLTWAGHRGRLDYRLEAALGLQSFREDGAPLFPGRASLQQELEEIVEFEPTNEIPLGYESQKNSGLAYKFGGALQYRVNPKLSVGGVLSLDNARDYEESLVHFYLRYDFADRSAEPGTLLAPDLTRGALP</sequence>
<dbReference type="Pfam" id="PF13432">
    <property type="entry name" value="TPR_16"/>
    <property type="match status" value="3"/>
</dbReference>
<dbReference type="GO" id="GO:0006011">
    <property type="term" value="P:UDP-alpha-D-glucose metabolic process"/>
    <property type="evidence" value="ECO:0007669"/>
    <property type="project" value="InterPro"/>
</dbReference>
<dbReference type="InterPro" id="IPR011990">
    <property type="entry name" value="TPR-like_helical_dom_sf"/>
</dbReference>
<dbReference type="UniPathway" id="UPA00694"/>
<organism evidence="10 11">
    <name type="scientific">Sinimarinibacterium flocculans</name>
    <dbReference type="NCBI Taxonomy" id="985250"/>
    <lineage>
        <taxon>Bacteria</taxon>
        <taxon>Pseudomonadati</taxon>
        <taxon>Pseudomonadota</taxon>
        <taxon>Gammaproteobacteria</taxon>
        <taxon>Nevskiales</taxon>
        <taxon>Nevskiaceae</taxon>
        <taxon>Sinimarinibacterium</taxon>
    </lineage>
</organism>
<keyword evidence="6" id="KW-0135">Cellulose biosynthesis</keyword>
<dbReference type="OrthoDB" id="174989at2"/>
<dbReference type="Proteomes" id="UP000248330">
    <property type="component" value="Unassembled WGS sequence"/>
</dbReference>
<keyword evidence="5" id="KW-0802">TPR repeat</keyword>
<reference evidence="10 11" key="1">
    <citation type="submission" date="2018-04" db="EMBL/GenBank/DDBJ databases">
        <title>Genomic Encyclopedia of Type Strains, Phase IV (KMG-IV): sequencing the most valuable type-strain genomes for metagenomic binning, comparative biology and taxonomic classification.</title>
        <authorList>
            <person name="Goeker M."/>
        </authorList>
    </citation>
    <scope>NUCLEOTIDE SEQUENCE [LARGE SCALE GENOMIC DNA]</scope>
    <source>
        <strain evidence="10 11">DSM 104150</strain>
    </source>
</reference>
<evidence type="ECO:0000256" key="5">
    <source>
        <dbReference type="ARBA" id="ARBA00022803"/>
    </source>
</evidence>
<dbReference type="InterPro" id="IPR008410">
    <property type="entry name" value="BCSC_C"/>
</dbReference>
<dbReference type="InterPro" id="IPR051012">
    <property type="entry name" value="CellSynth/LPSAsmb/PSIAsmb"/>
</dbReference>
<dbReference type="PANTHER" id="PTHR45586:SF1">
    <property type="entry name" value="LIPOPOLYSACCHARIDE ASSEMBLY PROTEIN B"/>
    <property type="match status" value="1"/>
</dbReference>
<dbReference type="PRINTS" id="PR01441">
    <property type="entry name" value="CELLSNTHASEC"/>
</dbReference>
<keyword evidence="11" id="KW-1185">Reference proteome</keyword>
<evidence type="ECO:0000259" key="9">
    <source>
        <dbReference type="Pfam" id="PF05420"/>
    </source>
</evidence>
<name>A0A318EFG2_9GAMM</name>
<evidence type="ECO:0000256" key="7">
    <source>
        <dbReference type="SAM" id="MobiDB-lite"/>
    </source>
</evidence>
<gene>
    <name evidence="10" type="ORF">C8D93_10329</name>
</gene>
<protein>
    <submittedName>
        <fullName evidence="10">Tetratricopeptide repeat protein</fullName>
    </submittedName>
</protein>
<accession>A0A318EFG2</accession>
<dbReference type="Pfam" id="PF14559">
    <property type="entry name" value="TPR_19"/>
    <property type="match status" value="2"/>
</dbReference>
<dbReference type="InterPro" id="IPR003921">
    <property type="entry name" value="Cell_synth_C"/>
</dbReference>
<feature type="signal peptide" evidence="8">
    <location>
        <begin position="1"/>
        <end position="25"/>
    </location>
</feature>
<feature type="domain" description="Cellulose synthase operon C C-terminal" evidence="9">
    <location>
        <begin position="971"/>
        <end position="1311"/>
    </location>
</feature>
<proteinExistence type="predicted"/>
<evidence type="ECO:0000256" key="3">
    <source>
        <dbReference type="ARBA" id="ARBA00022729"/>
    </source>
</evidence>
<evidence type="ECO:0000313" key="10">
    <source>
        <dbReference type="EMBL" id="PXV69456.1"/>
    </source>
</evidence>
<dbReference type="GO" id="GO:0030244">
    <property type="term" value="P:cellulose biosynthetic process"/>
    <property type="evidence" value="ECO:0007669"/>
    <property type="project" value="UniProtKB-KW"/>
</dbReference>
<dbReference type="SUPFAM" id="SSF48452">
    <property type="entry name" value="TPR-like"/>
    <property type="match status" value="4"/>
</dbReference>
<comment type="pathway">
    <text evidence="2">Glycan metabolism; bacterial cellulose biosynthesis.</text>
</comment>
<evidence type="ECO:0000256" key="1">
    <source>
        <dbReference type="ARBA" id="ARBA00003476"/>
    </source>
</evidence>
<dbReference type="RefSeq" id="WP_110264400.1">
    <property type="nucleotide sequence ID" value="NZ_CAKZQT010000021.1"/>
</dbReference>
<evidence type="ECO:0000256" key="6">
    <source>
        <dbReference type="ARBA" id="ARBA00022916"/>
    </source>
</evidence>